<evidence type="ECO:0000313" key="1">
    <source>
        <dbReference type="EMBL" id="CAD8200429.1"/>
    </source>
</evidence>
<name>A0A8S1XHT6_9CILI</name>
<keyword evidence="2" id="KW-1185">Reference proteome</keyword>
<evidence type="ECO:0000313" key="2">
    <source>
        <dbReference type="Proteomes" id="UP000689195"/>
    </source>
</evidence>
<protein>
    <submittedName>
        <fullName evidence="1">Uncharacterized protein</fullName>
    </submittedName>
</protein>
<dbReference type="EMBL" id="CAJJDO010000124">
    <property type="protein sequence ID" value="CAD8200429.1"/>
    <property type="molecule type" value="Genomic_DNA"/>
</dbReference>
<dbReference type="AlphaFoldDB" id="A0A8S1XHT6"/>
<accession>A0A8S1XHT6</accession>
<comment type="caution">
    <text evidence="1">The sequence shown here is derived from an EMBL/GenBank/DDBJ whole genome shotgun (WGS) entry which is preliminary data.</text>
</comment>
<proteinExistence type="predicted"/>
<sequence length="67" mass="8023">MEQSIYYIQLVYYKSHKISNQKFKETKIFVKDKNQSQEEGHSNILLEFLIQLFLADSIYKLHALVNN</sequence>
<gene>
    <name evidence="1" type="ORF">PPENT_87.1.T1240128</name>
</gene>
<dbReference type="Proteomes" id="UP000689195">
    <property type="component" value="Unassembled WGS sequence"/>
</dbReference>
<organism evidence="1 2">
    <name type="scientific">Paramecium pentaurelia</name>
    <dbReference type="NCBI Taxonomy" id="43138"/>
    <lineage>
        <taxon>Eukaryota</taxon>
        <taxon>Sar</taxon>
        <taxon>Alveolata</taxon>
        <taxon>Ciliophora</taxon>
        <taxon>Intramacronucleata</taxon>
        <taxon>Oligohymenophorea</taxon>
        <taxon>Peniculida</taxon>
        <taxon>Parameciidae</taxon>
        <taxon>Paramecium</taxon>
    </lineage>
</organism>
<dbReference type="OrthoDB" id="10497474at2759"/>
<reference evidence="1" key="1">
    <citation type="submission" date="2021-01" db="EMBL/GenBank/DDBJ databases">
        <authorList>
            <consortium name="Genoscope - CEA"/>
            <person name="William W."/>
        </authorList>
    </citation>
    <scope>NUCLEOTIDE SEQUENCE</scope>
</reference>